<dbReference type="Gene3D" id="3.40.50.300">
    <property type="entry name" value="P-loop containing nucleotide triphosphate hydrolases"/>
    <property type="match status" value="1"/>
</dbReference>
<reference evidence="5" key="1">
    <citation type="journal article" date="2021" name="PeerJ">
        <title>Extensive microbial diversity within the chicken gut microbiome revealed by metagenomics and culture.</title>
        <authorList>
            <person name="Gilroy R."/>
            <person name="Ravi A."/>
            <person name="Getino M."/>
            <person name="Pursley I."/>
            <person name="Horton D.L."/>
            <person name="Alikhan N.F."/>
            <person name="Baker D."/>
            <person name="Gharbi K."/>
            <person name="Hall N."/>
            <person name="Watson M."/>
            <person name="Adriaenssens E.M."/>
            <person name="Foster-Nyarko E."/>
            <person name="Jarju S."/>
            <person name="Secka A."/>
            <person name="Antonio M."/>
            <person name="Oren A."/>
            <person name="Chaudhuri R.R."/>
            <person name="La Ragione R."/>
            <person name="Hildebrand F."/>
            <person name="Pallen M.J."/>
        </authorList>
    </citation>
    <scope>NUCLEOTIDE SEQUENCE</scope>
    <source>
        <strain evidence="5">ChiGjej2B2-19336</strain>
    </source>
</reference>
<accession>A0A921AWZ6</accession>
<feature type="domain" description="ABC transporter" evidence="4">
    <location>
        <begin position="9"/>
        <end position="230"/>
    </location>
</feature>
<evidence type="ECO:0000259" key="4">
    <source>
        <dbReference type="PROSITE" id="PS50893"/>
    </source>
</evidence>
<gene>
    <name evidence="5" type="ORF">K8W16_08520</name>
</gene>
<dbReference type="SUPFAM" id="SSF52540">
    <property type="entry name" value="P-loop containing nucleoside triphosphate hydrolases"/>
    <property type="match status" value="1"/>
</dbReference>
<keyword evidence="1" id="KW-0813">Transport</keyword>
<dbReference type="RefSeq" id="WP_304122719.1">
    <property type="nucleotide sequence ID" value="NZ_DYZA01000170.1"/>
</dbReference>
<dbReference type="PROSITE" id="PS50893">
    <property type="entry name" value="ABC_TRANSPORTER_2"/>
    <property type="match status" value="1"/>
</dbReference>
<evidence type="ECO:0000256" key="3">
    <source>
        <dbReference type="ARBA" id="ARBA00022840"/>
    </source>
</evidence>
<sequence>MMREERPILRVSGLGKSFGETCVFSDLSFSLPEGASLAVIGPSGCGKSTLLSMIAGLTAPSRGEVRFPQNCRMAFIMQDYGLFPWKRVRDNLALPLQLQGMGRAERHALARAMLEELGLEGLGARFPMQLSGGQRQRVAIGRALISRPDLLLMDEPFAALDAITREHLQNLLLDIWQRRRMSFILVTHNVAEAAFLGRSIMVMGKSPASRCLWLENPCFGSASCRNSDAYFSLIRQVHHALEGPGGKEEDRP</sequence>
<keyword evidence="3 5" id="KW-0067">ATP-binding</keyword>
<dbReference type="Pfam" id="PF00005">
    <property type="entry name" value="ABC_tran"/>
    <property type="match status" value="1"/>
</dbReference>
<dbReference type="PROSITE" id="PS00211">
    <property type="entry name" value="ABC_TRANSPORTER_1"/>
    <property type="match status" value="1"/>
</dbReference>
<dbReference type="GO" id="GO:0016887">
    <property type="term" value="F:ATP hydrolysis activity"/>
    <property type="evidence" value="ECO:0007669"/>
    <property type="project" value="InterPro"/>
</dbReference>
<evidence type="ECO:0000256" key="1">
    <source>
        <dbReference type="ARBA" id="ARBA00022448"/>
    </source>
</evidence>
<dbReference type="GO" id="GO:0005524">
    <property type="term" value="F:ATP binding"/>
    <property type="evidence" value="ECO:0007669"/>
    <property type="project" value="UniProtKB-KW"/>
</dbReference>
<dbReference type="PANTHER" id="PTHR42788:SF13">
    <property type="entry name" value="ALIPHATIC SULFONATES IMPORT ATP-BINDING PROTEIN SSUB"/>
    <property type="match status" value="1"/>
</dbReference>
<dbReference type="AlphaFoldDB" id="A0A921AWZ6"/>
<organism evidence="5 6">
    <name type="scientific">Mailhella massiliensis</name>
    <dbReference type="NCBI Taxonomy" id="1903261"/>
    <lineage>
        <taxon>Bacteria</taxon>
        <taxon>Pseudomonadati</taxon>
        <taxon>Thermodesulfobacteriota</taxon>
        <taxon>Desulfovibrionia</taxon>
        <taxon>Desulfovibrionales</taxon>
        <taxon>Desulfovibrionaceae</taxon>
        <taxon>Mailhella</taxon>
    </lineage>
</organism>
<evidence type="ECO:0000256" key="2">
    <source>
        <dbReference type="ARBA" id="ARBA00022741"/>
    </source>
</evidence>
<dbReference type="InterPro" id="IPR027417">
    <property type="entry name" value="P-loop_NTPase"/>
</dbReference>
<dbReference type="SMART" id="SM00382">
    <property type="entry name" value="AAA"/>
    <property type="match status" value="1"/>
</dbReference>
<dbReference type="InterPro" id="IPR003439">
    <property type="entry name" value="ABC_transporter-like_ATP-bd"/>
</dbReference>
<comment type="caution">
    <text evidence="5">The sequence shown here is derived from an EMBL/GenBank/DDBJ whole genome shotgun (WGS) entry which is preliminary data.</text>
</comment>
<evidence type="ECO:0000313" key="5">
    <source>
        <dbReference type="EMBL" id="HJD97673.1"/>
    </source>
</evidence>
<dbReference type="Proteomes" id="UP000698963">
    <property type="component" value="Unassembled WGS sequence"/>
</dbReference>
<reference evidence="5" key="2">
    <citation type="submission" date="2021-09" db="EMBL/GenBank/DDBJ databases">
        <authorList>
            <person name="Gilroy R."/>
        </authorList>
    </citation>
    <scope>NUCLEOTIDE SEQUENCE</scope>
    <source>
        <strain evidence="5">ChiGjej2B2-19336</strain>
    </source>
</reference>
<name>A0A921AWZ6_9BACT</name>
<dbReference type="InterPro" id="IPR003593">
    <property type="entry name" value="AAA+_ATPase"/>
</dbReference>
<dbReference type="PANTHER" id="PTHR42788">
    <property type="entry name" value="TAURINE IMPORT ATP-BINDING PROTEIN-RELATED"/>
    <property type="match status" value="1"/>
</dbReference>
<dbReference type="InterPro" id="IPR050166">
    <property type="entry name" value="ABC_transporter_ATP-bind"/>
</dbReference>
<protein>
    <submittedName>
        <fullName evidence="5">ABC transporter ATP-binding protein</fullName>
    </submittedName>
</protein>
<keyword evidence="2" id="KW-0547">Nucleotide-binding</keyword>
<dbReference type="EMBL" id="DYZA01000170">
    <property type="protein sequence ID" value="HJD97673.1"/>
    <property type="molecule type" value="Genomic_DNA"/>
</dbReference>
<evidence type="ECO:0000313" key="6">
    <source>
        <dbReference type="Proteomes" id="UP000698963"/>
    </source>
</evidence>
<proteinExistence type="predicted"/>
<dbReference type="InterPro" id="IPR017871">
    <property type="entry name" value="ABC_transporter-like_CS"/>
</dbReference>